<evidence type="ECO:0000313" key="3">
    <source>
        <dbReference type="Proteomes" id="UP000193642"/>
    </source>
</evidence>
<keyword evidence="1" id="KW-0472">Membrane</keyword>
<dbReference type="EMBL" id="MCGO01000060">
    <property type="protein sequence ID" value="ORY35226.1"/>
    <property type="molecule type" value="Genomic_DNA"/>
</dbReference>
<keyword evidence="3" id="KW-1185">Reference proteome</keyword>
<organism evidence="2 3">
    <name type="scientific">Rhizoclosmatium globosum</name>
    <dbReference type="NCBI Taxonomy" id="329046"/>
    <lineage>
        <taxon>Eukaryota</taxon>
        <taxon>Fungi</taxon>
        <taxon>Fungi incertae sedis</taxon>
        <taxon>Chytridiomycota</taxon>
        <taxon>Chytridiomycota incertae sedis</taxon>
        <taxon>Chytridiomycetes</taxon>
        <taxon>Chytridiales</taxon>
        <taxon>Chytriomycetaceae</taxon>
        <taxon>Rhizoclosmatium</taxon>
    </lineage>
</organism>
<dbReference type="Proteomes" id="UP000193642">
    <property type="component" value="Unassembled WGS sequence"/>
</dbReference>
<keyword evidence="1" id="KW-0812">Transmembrane</keyword>
<name>A0A1Y2BKB6_9FUNG</name>
<accession>A0A1Y2BKB6</accession>
<feature type="transmembrane region" description="Helical" evidence="1">
    <location>
        <begin position="86"/>
        <end position="116"/>
    </location>
</feature>
<dbReference type="AlphaFoldDB" id="A0A1Y2BKB6"/>
<reference evidence="2 3" key="1">
    <citation type="submission" date="2016-07" db="EMBL/GenBank/DDBJ databases">
        <title>Pervasive Adenine N6-methylation of Active Genes in Fungi.</title>
        <authorList>
            <consortium name="DOE Joint Genome Institute"/>
            <person name="Mondo S.J."/>
            <person name="Dannebaum R.O."/>
            <person name="Kuo R.C."/>
            <person name="Labutti K."/>
            <person name="Haridas S."/>
            <person name="Kuo A."/>
            <person name="Salamov A."/>
            <person name="Ahrendt S.R."/>
            <person name="Lipzen A."/>
            <person name="Sullivan W."/>
            <person name="Andreopoulos W.B."/>
            <person name="Clum A."/>
            <person name="Lindquist E."/>
            <person name="Daum C."/>
            <person name="Ramamoorthy G.K."/>
            <person name="Gryganskyi A."/>
            <person name="Culley D."/>
            <person name="Magnuson J.K."/>
            <person name="James T.Y."/>
            <person name="O'Malley M.A."/>
            <person name="Stajich J.E."/>
            <person name="Spatafora J.W."/>
            <person name="Visel A."/>
            <person name="Grigoriev I.V."/>
        </authorList>
    </citation>
    <scope>NUCLEOTIDE SEQUENCE [LARGE SCALE GENOMIC DNA]</scope>
    <source>
        <strain evidence="2 3">JEL800</strain>
    </source>
</reference>
<gene>
    <name evidence="2" type="ORF">BCR33DRAFT_505407</name>
</gene>
<sequence length="147" mass="17559">MLICFLLACFFSVEKLRRFLWDWLMQNGFILIAVVVSYILGKIQQYVVNRFFVAHYEVKVPEKNKVALVSTKFWLKNINKYNQMDYLFLFPNLINGLTTFLGQIMTTFVASFIFSYRLDKRGLMPMFSKYSLYLSWILQEHHHNSKS</sequence>
<protein>
    <submittedName>
        <fullName evidence="2">Uncharacterized protein</fullName>
    </submittedName>
</protein>
<evidence type="ECO:0000256" key="1">
    <source>
        <dbReference type="SAM" id="Phobius"/>
    </source>
</evidence>
<comment type="caution">
    <text evidence="2">The sequence shown here is derived from an EMBL/GenBank/DDBJ whole genome shotgun (WGS) entry which is preliminary data.</text>
</comment>
<keyword evidence="1" id="KW-1133">Transmembrane helix</keyword>
<proteinExistence type="predicted"/>
<dbReference type="OrthoDB" id="2160657at2759"/>
<evidence type="ECO:0000313" key="2">
    <source>
        <dbReference type="EMBL" id="ORY35226.1"/>
    </source>
</evidence>
<feature type="transmembrane region" description="Helical" evidence="1">
    <location>
        <begin position="25"/>
        <end position="41"/>
    </location>
</feature>